<dbReference type="EMBL" id="CP045227">
    <property type="protein sequence ID" value="QFS51326.1"/>
    <property type="molecule type" value="Genomic_DNA"/>
</dbReference>
<sequence length="49" mass="5361">MPTLADLSPPKQYIPSNANSTITLPKPLLGRQCITLLMVEENLLIIEGL</sequence>
<evidence type="ECO:0000313" key="2">
    <source>
        <dbReference type="Proteomes" id="UP000326678"/>
    </source>
</evidence>
<reference evidence="1 2" key="1">
    <citation type="submission" date="2019-10" db="EMBL/GenBank/DDBJ databases">
        <title>Genomic and transcriptomic insights into the perfect genentic adaptation of a filamentous nitrogen-fixing cyanobacterium to rice fields.</title>
        <authorList>
            <person name="Chen Z."/>
        </authorList>
    </citation>
    <scope>NUCLEOTIDE SEQUENCE [LARGE SCALE GENOMIC DNA]</scope>
    <source>
        <strain evidence="1">CCNUC1</strain>
    </source>
</reference>
<keyword evidence="2" id="KW-1185">Reference proteome</keyword>
<dbReference type="Proteomes" id="UP000326678">
    <property type="component" value="Chromosome Gxm2"/>
</dbReference>
<dbReference type="AlphaFoldDB" id="A0A5P8WGN6"/>
<evidence type="ECO:0000313" key="1">
    <source>
        <dbReference type="EMBL" id="QFS51326.1"/>
    </source>
</evidence>
<gene>
    <name evidence="1" type="ORF">GXM_08820</name>
</gene>
<protein>
    <submittedName>
        <fullName evidence="1">Uncharacterized protein</fullName>
    </submittedName>
</protein>
<proteinExistence type="predicted"/>
<name>A0A5P8WGN6_9NOSO</name>
<dbReference type="KEGG" id="nsh:GXM_08820"/>
<organism evidence="1 2">
    <name type="scientific">Nostoc sphaeroides CCNUC1</name>
    <dbReference type="NCBI Taxonomy" id="2653204"/>
    <lineage>
        <taxon>Bacteria</taxon>
        <taxon>Bacillati</taxon>
        <taxon>Cyanobacteriota</taxon>
        <taxon>Cyanophyceae</taxon>
        <taxon>Nostocales</taxon>
        <taxon>Nostocaceae</taxon>
        <taxon>Nostoc</taxon>
    </lineage>
</organism>
<accession>A0A5P8WGN6</accession>